<feature type="non-terminal residue" evidence="2">
    <location>
        <position position="1"/>
    </location>
</feature>
<reference evidence="2" key="1">
    <citation type="submission" date="2014-07" db="EMBL/GenBank/DDBJ databases">
        <title>Identification of a novel salt tolerance gene in wild soybean by whole-genome sequencing.</title>
        <authorList>
            <person name="Lam H.-M."/>
            <person name="Qi X."/>
            <person name="Li M.-W."/>
            <person name="Liu X."/>
            <person name="Xie M."/>
            <person name="Ni M."/>
            <person name="Xu X."/>
        </authorList>
    </citation>
    <scope>NUCLEOTIDE SEQUENCE [LARGE SCALE GENOMIC DNA]</scope>
    <source>
        <tissue evidence="2">Root</tissue>
    </source>
</reference>
<proteinExistence type="predicted"/>
<sequence>RPKLVAGSAEGYSEHVEGRLREARMNHPKGITVDNRGNIYVADIMKMTIRKFRGTKPSGRSNYTLMIVLINAKMDLHLELQCLLGLPSLAICLHYYNVDSVQL</sequence>
<dbReference type="Gene3D" id="2.120.10.30">
    <property type="entry name" value="TolB, C-terminal domain"/>
    <property type="match status" value="1"/>
</dbReference>
<evidence type="ECO:0000256" key="1">
    <source>
        <dbReference type="ARBA" id="ARBA00022737"/>
    </source>
</evidence>
<dbReference type="PANTHER" id="PTHR13833:SF83">
    <property type="entry name" value="NHL REPEAT PROTEIN"/>
    <property type="match status" value="1"/>
</dbReference>
<gene>
    <name evidence="2" type="ORF">glysoja_049824</name>
</gene>
<evidence type="ECO:0000313" key="2">
    <source>
        <dbReference type="EMBL" id="KHN05243.1"/>
    </source>
</evidence>
<dbReference type="InterPro" id="IPR001258">
    <property type="entry name" value="NHL_repeat"/>
</dbReference>
<keyword evidence="1" id="KW-0677">Repeat</keyword>
<dbReference type="InterPro" id="IPR011042">
    <property type="entry name" value="6-blade_b-propeller_TolB-like"/>
</dbReference>
<organism evidence="2">
    <name type="scientific">Glycine soja</name>
    <name type="common">Wild soybean</name>
    <dbReference type="NCBI Taxonomy" id="3848"/>
    <lineage>
        <taxon>Eukaryota</taxon>
        <taxon>Viridiplantae</taxon>
        <taxon>Streptophyta</taxon>
        <taxon>Embryophyta</taxon>
        <taxon>Tracheophyta</taxon>
        <taxon>Spermatophyta</taxon>
        <taxon>Magnoliopsida</taxon>
        <taxon>eudicotyledons</taxon>
        <taxon>Gunneridae</taxon>
        <taxon>Pentapetalae</taxon>
        <taxon>rosids</taxon>
        <taxon>fabids</taxon>
        <taxon>Fabales</taxon>
        <taxon>Fabaceae</taxon>
        <taxon>Papilionoideae</taxon>
        <taxon>50 kb inversion clade</taxon>
        <taxon>NPAAA clade</taxon>
        <taxon>indigoferoid/millettioid clade</taxon>
        <taxon>Phaseoleae</taxon>
        <taxon>Glycine</taxon>
        <taxon>Glycine subgen. Soja</taxon>
    </lineage>
</organism>
<dbReference type="EMBL" id="KN668615">
    <property type="protein sequence ID" value="KHN05243.1"/>
    <property type="molecule type" value="Genomic_DNA"/>
</dbReference>
<accession>A0A0B2PC79</accession>
<dbReference type="PANTHER" id="PTHR13833">
    <property type="match status" value="1"/>
</dbReference>
<name>A0A0B2PC79_GLYSO</name>
<dbReference type="Pfam" id="PF01436">
    <property type="entry name" value="NHL"/>
    <property type="match status" value="1"/>
</dbReference>
<dbReference type="AlphaFoldDB" id="A0A0B2PC79"/>
<dbReference type="Proteomes" id="UP000053555">
    <property type="component" value="Unassembled WGS sequence"/>
</dbReference>
<protein>
    <submittedName>
        <fullName evidence="2">Uncharacterized protein</fullName>
    </submittedName>
</protein>